<comment type="caution">
    <text evidence="5">The sequence shown here is derived from an EMBL/GenBank/DDBJ whole genome shotgun (WGS) entry which is preliminary data.</text>
</comment>
<name>A0A3N2H4D0_9PSEU</name>
<dbReference type="Gene3D" id="3.30.1050.10">
    <property type="entry name" value="SCP2 sterol-binding domain"/>
    <property type="match status" value="1"/>
</dbReference>
<keyword evidence="1" id="KW-0805">Transcription regulation</keyword>
<evidence type="ECO:0000313" key="6">
    <source>
        <dbReference type="Proteomes" id="UP000274843"/>
    </source>
</evidence>
<dbReference type="CDD" id="cd00090">
    <property type="entry name" value="HTH_ARSR"/>
    <property type="match status" value="1"/>
</dbReference>
<evidence type="ECO:0000313" key="5">
    <source>
        <dbReference type="EMBL" id="ROS43756.1"/>
    </source>
</evidence>
<dbReference type="InterPro" id="IPR001845">
    <property type="entry name" value="HTH_ArsR_DNA-bd_dom"/>
</dbReference>
<dbReference type="SMART" id="SM00418">
    <property type="entry name" value="HTH_ARSR"/>
    <property type="match status" value="1"/>
</dbReference>
<dbReference type="Pfam" id="PF01638">
    <property type="entry name" value="HxlR"/>
    <property type="match status" value="1"/>
</dbReference>
<feature type="domain" description="HTH hxlR-type" evidence="4">
    <location>
        <begin position="8"/>
        <end position="106"/>
    </location>
</feature>
<keyword evidence="3" id="KW-0804">Transcription</keyword>
<dbReference type="SUPFAM" id="SSF46785">
    <property type="entry name" value="Winged helix' DNA-binding domain"/>
    <property type="match status" value="1"/>
</dbReference>
<dbReference type="InterPro" id="IPR036527">
    <property type="entry name" value="SCP2_sterol-bd_dom_sf"/>
</dbReference>
<dbReference type="Proteomes" id="UP000274843">
    <property type="component" value="Unassembled WGS sequence"/>
</dbReference>
<dbReference type="PROSITE" id="PS51118">
    <property type="entry name" value="HTH_HXLR"/>
    <property type="match status" value="1"/>
</dbReference>
<dbReference type="InterPro" id="IPR002577">
    <property type="entry name" value="HTH_HxlR"/>
</dbReference>
<organism evidence="5 6">
    <name type="scientific">Amycolatopsis thermoflava</name>
    <dbReference type="NCBI Taxonomy" id="84480"/>
    <lineage>
        <taxon>Bacteria</taxon>
        <taxon>Bacillati</taxon>
        <taxon>Actinomycetota</taxon>
        <taxon>Actinomycetes</taxon>
        <taxon>Pseudonocardiales</taxon>
        <taxon>Pseudonocardiaceae</taxon>
        <taxon>Amycolatopsis</taxon>
        <taxon>Amycolatopsis methanolica group</taxon>
    </lineage>
</organism>
<protein>
    <submittedName>
        <fullName evidence="5">HxlR family transcriptional regulator</fullName>
    </submittedName>
</protein>
<keyword evidence="6" id="KW-1185">Reference proteome</keyword>
<dbReference type="InterPro" id="IPR036390">
    <property type="entry name" value="WH_DNA-bd_sf"/>
</dbReference>
<keyword evidence="2" id="KW-0238">DNA-binding</keyword>
<evidence type="ECO:0000256" key="2">
    <source>
        <dbReference type="ARBA" id="ARBA00023125"/>
    </source>
</evidence>
<dbReference type="Gene3D" id="1.10.10.10">
    <property type="entry name" value="Winged helix-like DNA-binding domain superfamily/Winged helix DNA-binding domain"/>
    <property type="match status" value="1"/>
</dbReference>
<gene>
    <name evidence="5" type="ORF">EDD35_6176</name>
</gene>
<dbReference type="InterPro" id="IPR011991">
    <property type="entry name" value="ArsR-like_HTH"/>
</dbReference>
<dbReference type="GO" id="GO:0003700">
    <property type="term" value="F:DNA-binding transcription factor activity"/>
    <property type="evidence" value="ECO:0007669"/>
    <property type="project" value="InterPro"/>
</dbReference>
<dbReference type="InterPro" id="IPR036388">
    <property type="entry name" value="WH-like_DNA-bd_sf"/>
</dbReference>
<dbReference type="PANTHER" id="PTHR33204:SF18">
    <property type="entry name" value="TRANSCRIPTIONAL REGULATORY PROTEIN"/>
    <property type="match status" value="1"/>
</dbReference>
<dbReference type="GO" id="GO:0003677">
    <property type="term" value="F:DNA binding"/>
    <property type="evidence" value="ECO:0007669"/>
    <property type="project" value="UniProtKB-KW"/>
</dbReference>
<dbReference type="AlphaFoldDB" id="A0A3N2H4D0"/>
<accession>A0A3N2H4D0</accession>
<dbReference type="PANTHER" id="PTHR33204">
    <property type="entry name" value="TRANSCRIPTIONAL REGULATOR, MARR FAMILY"/>
    <property type="match status" value="1"/>
</dbReference>
<reference evidence="5 6" key="1">
    <citation type="submission" date="2018-11" db="EMBL/GenBank/DDBJ databases">
        <title>Sequencing the genomes of 1000 actinobacteria strains.</title>
        <authorList>
            <person name="Klenk H.-P."/>
        </authorList>
    </citation>
    <scope>NUCLEOTIDE SEQUENCE [LARGE SCALE GENOMIC DNA]</scope>
    <source>
        <strain evidence="5 6">DSM 44348</strain>
    </source>
</reference>
<sequence length="206" mass="22244">MRSYDDPCGVARALDAVGERWALLVVRELLLGPKRFRDLSRSLPGMSQNVLSQRLRELEAAGVVRRRRLGPPASTSVYELTEHGAELEAVVLALARWGSRRPVPPAGELSVDALVLALRTTFSAERAGDLSARVALRLGDDAFLARVDSGEFSIERGSGEADATLETDASTLRSLVFLGARLDDAAVTGDRGVVERFLGCFPRPST</sequence>
<evidence type="ECO:0000256" key="3">
    <source>
        <dbReference type="ARBA" id="ARBA00023163"/>
    </source>
</evidence>
<evidence type="ECO:0000256" key="1">
    <source>
        <dbReference type="ARBA" id="ARBA00023015"/>
    </source>
</evidence>
<dbReference type="EMBL" id="RKHY01000001">
    <property type="protein sequence ID" value="ROS43756.1"/>
    <property type="molecule type" value="Genomic_DNA"/>
</dbReference>
<dbReference type="SUPFAM" id="SSF55718">
    <property type="entry name" value="SCP-like"/>
    <property type="match status" value="1"/>
</dbReference>
<proteinExistence type="predicted"/>
<evidence type="ECO:0000259" key="4">
    <source>
        <dbReference type="PROSITE" id="PS51118"/>
    </source>
</evidence>